<dbReference type="Proteomes" id="UP000192247">
    <property type="component" value="Unassembled WGS sequence"/>
</dbReference>
<dbReference type="InParanoid" id="A0A1V9XPH2"/>
<dbReference type="AlphaFoldDB" id="A0A1V9XPH2"/>
<dbReference type="EMBL" id="MNPL01006583">
    <property type="protein sequence ID" value="OQR75292.1"/>
    <property type="molecule type" value="Genomic_DNA"/>
</dbReference>
<keyword evidence="2" id="KW-1185">Reference proteome</keyword>
<accession>A0A1V9XPH2</accession>
<comment type="caution">
    <text evidence="1">The sequence shown here is derived from an EMBL/GenBank/DDBJ whole genome shotgun (WGS) entry which is preliminary data.</text>
</comment>
<organism evidence="1 2">
    <name type="scientific">Tropilaelaps mercedesae</name>
    <dbReference type="NCBI Taxonomy" id="418985"/>
    <lineage>
        <taxon>Eukaryota</taxon>
        <taxon>Metazoa</taxon>
        <taxon>Ecdysozoa</taxon>
        <taxon>Arthropoda</taxon>
        <taxon>Chelicerata</taxon>
        <taxon>Arachnida</taxon>
        <taxon>Acari</taxon>
        <taxon>Parasitiformes</taxon>
        <taxon>Mesostigmata</taxon>
        <taxon>Gamasina</taxon>
        <taxon>Dermanyssoidea</taxon>
        <taxon>Laelapidae</taxon>
        <taxon>Tropilaelaps</taxon>
    </lineage>
</organism>
<sequence>MERLVVSDMLDETDTYGYRMRDLITQHVVNGSDDDVLCRKVLEHLQSRSSETRWLVVCGRFDVDRGDPPVLRARLRRGTAFAIYKLNDVGLTLTPYDKWRDAAHSYGGNLDLISARERNRFEDVIAQFYSRRAAKMATGIHQVLPSVRNDDFVWFVVCGESFMASSECGYENDAIVYFGSINEMFLLIIKAKACLPRIIRVPMFG</sequence>
<evidence type="ECO:0000313" key="2">
    <source>
        <dbReference type="Proteomes" id="UP000192247"/>
    </source>
</evidence>
<evidence type="ECO:0000313" key="1">
    <source>
        <dbReference type="EMBL" id="OQR75292.1"/>
    </source>
</evidence>
<name>A0A1V9XPH2_9ACAR</name>
<protein>
    <submittedName>
        <fullName evidence="1">Uncharacterized protein</fullName>
    </submittedName>
</protein>
<dbReference type="OrthoDB" id="10546422at2759"/>
<proteinExistence type="predicted"/>
<reference evidence="1 2" key="1">
    <citation type="journal article" date="2017" name="Gigascience">
        <title>Draft genome of the honey bee ectoparasitic mite, Tropilaelaps mercedesae, is shaped by the parasitic life history.</title>
        <authorList>
            <person name="Dong X."/>
            <person name="Armstrong S.D."/>
            <person name="Xia D."/>
            <person name="Makepeace B.L."/>
            <person name="Darby A.C."/>
            <person name="Kadowaki T."/>
        </authorList>
    </citation>
    <scope>NUCLEOTIDE SEQUENCE [LARGE SCALE GENOMIC DNA]</scope>
    <source>
        <strain evidence="1">Wuxi-XJTLU</strain>
    </source>
</reference>
<gene>
    <name evidence="1" type="ORF">BIW11_08515</name>
</gene>